<evidence type="ECO:0000313" key="4">
    <source>
        <dbReference type="Proteomes" id="UP000030108"/>
    </source>
</evidence>
<sequence>MLATKNAGTLVKSGSPQRPSMNEQVVRAMSFNGFALFAIFLGATTGYIIFSTDTLKTSASEEMKGVTITGTSCD</sequence>
<keyword evidence="2 3" id="KW-0812">Transmembrane</keyword>
<accession>A0A0A1UMD0</accession>
<dbReference type="Proteomes" id="UP000030108">
    <property type="component" value="Unassembled WGS sequence"/>
</dbReference>
<feature type="transmembrane region" description="Helical" evidence="2">
    <location>
        <begin position="29"/>
        <end position="50"/>
    </location>
</feature>
<keyword evidence="2" id="KW-0472">Membrane</keyword>
<evidence type="ECO:0000256" key="1">
    <source>
        <dbReference type="SAM" id="MobiDB-lite"/>
    </source>
</evidence>
<organism evidence="3 4">
    <name type="scientific">Rhizoctonia solani AG-3 Rhs1AP</name>
    <dbReference type="NCBI Taxonomy" id="1086054"/>
    <lineage>
        <taxon>Eukaryota</taxon>
        <taxon>Fungi</taxon>
        <taxon>Dikarya</taxon>
        <taxon>Basidiomycota</taxon>
        <taxon>Agaricomycotina</taxon>
        <taxon>Agaricomycetes</taxon>
        <taxon>Cantharellales</taxon>
        <taxon>Ceratobasidiaceae</taxon>
        <taxon>Rhizoctonia</taxon>
    </lineage>
</organism>
<evidence type="ECO:0000256" key="2">
    <source>
        <dbReference type="SAM" id="Phobius"/>
    </source>
</evidence>
<dbReference type="AlphaFoldDB" id="A0A0A1UMD0"/>
<feature type="non-terminal residue" evidence="3">
    <location>
        <position position="74"/>
    </location>
</feature>
<comment type="caution">
    <text evidence="3">The sequence shown here is derived from an EMBL/GenBank/DDBJ whole genome shotgun (WGS) entry which is preliminary data.</text>
</comment>
<feature type="region of interest" description="Disordered" evidence="1">
    <location>
        <begin position="1"/>
        <end position="20"/>
    </location>
</feature>
<keyword evidence="2" id="KW-1133">Transmembrane helix</keyword>
<reference evidence="4" key="1">
    <citation type="journal article" date="2014" name="Genome Announc.">
        <title>Draft genome sequence of the plant-pathogenic soil fungus Rhizoctonia solani anastomosis group 3 strain Rhs1AP.</title>
        <authorList>
            <person name="Cubeta M.A."/>
            <person name="Thomas E."/>
            <person name="Dean R.A."/>
            <person name="Jabaji S."/>
            <person name="Neate S.M."/>
            <person name="Tavantzis S."/>
            <person name="Toda T."/>
            <person name="Vilgalys R."/>
            <person name="Bharathan N."/>
            <person name="Fedorova-Abrams N."/>
            <person name="Pakala S.B."/>
            <person name="Pakala S.M."/>
            <person name="Zafar N."/>
            <person name="Joardar V."/>
            <person name="Losada L."/>
            <person name="Nierman W.C."/>
        </authorList>
    </citation>
    <scope>NUCLEOTIDE SEQUENCE [LARGE SCALE GENOMIC DNA]</scope>
    <source>
        <strain evidence="4">AG-3</strain>
    </source>
</reference>
<dbReference type="EMBL" id="JATN01000321">
    <property type="protein sequence ID" value="EUC59853.1"/>
    <property type="molecule type" value="Genomic_DNA"/>
</dbReference>
<protein>
    <submittedName>
        <fullName evidence="3">Transmembrane protein, putative</fullName>
    </submittedName>
</protein>
<evidence type="ECO:0000313" key="3">
    <source>
        <dbReference type="EMBL" id="EUC59853.1"/>
    </source>
</evidence>
<proteinExistence type="predicted"/>
<name>A0A0A1UMD0_9AGAM</name>
<gene>
    <name evidence="3" type="ORF">RSOL_326510</name>
</gene>